<dbReference type="Proteomes" id="UP000046392">
    <property type="component" value="Unplaced"/>
</dbReference>
<keyword evidence="1" id="KW-1185">Reference proteome</keyword>
<evidence type="ECO:0000313" key="1">
    <source>
        <dbReference type="Proteomes" id="UP000046392"/>
    </source>
</evidence>
<organism evidence="1 2">
    <name type="scientific">Strongyloides papillosus</name>
    <name type="common">Intestinal threadworm</name>
    <dbReference type="NCBI Taxonomy" id="174720"/>
    <lineage>
        <taxon>Eukaryota</taxon>
        <taxon>Metazoa</taxon>
        <taxon>Ecdysozoa</taxon>
        <taxon>Nematoda</taxon>
        <taxon>Chromadorea</taxon>
        <taxon>Rhabditida</taxon>
        <taxon>Tylenchina</taxon>
        <taxon>Panagrolaimomorpha</taxon>
        <taxon>Strongyloidoidea</taxon>
        <taxon>Strongyloididae</taxon>
        <taxon>Strongyloides</taxon>
    </lineage>
</organism>
<dbReference type="PANTHER" id="PTHR31389:SF4">
    <property type="entry name" value="LD39211P"/>
    <property type="match status" value="1"/>
</dbReference>
<sequence length="384" mass="45126">MYKIHVKKLTQNFITNSNTYKWLFNNLSYQKEEELTYKPWNFNSTKGRTFNFSLYKYLEEFKLRSIDIDYINITPSTNLEPIIVTAFSQNHFIESLGLFKSIRRYLPNTKVIVYDLGLDDETIKKVKTICNVKYRKFNFDKYPSHVRSLSLYSWKSIIIAETLRDFKSIWYADSSVRFKSSDLSRIHSLVTCRGRHPNYNRSLERLKRYLKNDNNKKSELFDWKLNVEHCQKSSYLLHSYSGHGILPATHNGIFKYLPSNLTLIGTEKNKMYEAGLVFAVKTKDTVDNVLKWYLLCSLEKDCISPPNSRLTPCNLNNAEYDKISYGCHRYDQSVVNVLLSNANNFDASNYISQLTNFFEIKRERKREWSVDLKCSVGNSSQIDV</sequence>
<dbReference type="Pfam" id="PF07801">
    <property type="entry name" value="DUF1647"/>
    <property type="match status" value="1"/>
</dbReference>
<dbReference type="AlphaFoldDB" id="A0A0N5C3V5"/>
<reference evidence="2" key="1">
    <citation type="submission" date="2017-02" db="UniProtKB">
        <authorList>
            <consortium name="WormBaseParasite"/>
        </authorList>
    </citation>
    <scope>IDENTIFICATION</scope>
</reference>
<proteinExistence type="predicted"/>
<dbReference type="InterPro" id="IPR012444">
    <property type="entry name" value="DUF1647"/>
</dbReference>
<dbReference type="PANTHER" id="PTHR31389">
    <property type="entry name" value="LD39211P"/>
    <property type="match status" value="1"/>
</dbReference>
<evidence type="ECO:0000313" key="2">
    <source>
        <dbReference type="WBParaSite" id="SPAL_0001264100.1"/>
    </source>
</evidence>
<protein>
    <submittedName>
        <fullName evidence="2">Separase</fullName>
    </submittedName>
</protein>
<accession>A0A0N5C3V5</accession>
<name>A0A0N5C3V5_STREA</name>
<dbReference type="WBParaSite" id="SPAL_0001264100.1">
    <property type="protein sequence ID" value="SPAL_0001264100.1"/>
    <property type="gene ID" value="SPAL_0001264100"/>
</dbReference>